<dbReference type="STRING" id="695939.SAMN00790413_00021"/>
<dbReference type="Gene3D" id="3.30.720.110">
    <property type="match status" value="1"/>
</dbReference>
<organism evidence="1 2">
    <name type="scientific">Deinococcus hopiensis KR-140</name>
    <dbReference type="NCBI Taxonomy" id="695939"/>
    <lineage>
        <taxon>Bacteria</taxon>
        <taxon>Thermotogati</taxon>
        <taxon>Deinococcota</taxon>
        <taxon>Deinococci</taxon>
        <taxon>Deinococcales</taxon>
        <taxon>Deinococcaceae</taxon>
        <taxon>Deinococcus</taxon>
    </lineage>
</organism>
<gene>
    <name evidence="1" type="ORF">SAMN00790413_00021</name>
</gene>
<evidence type="ECO:0000313" key="1">
    <source>
        <dbReference type="EMBL" id="SMB88379.1"/>
    </source>
</evidence>
<dbReference type="RefSeq" id="WP_084047770.1">
    <property type="nucleotide sequence ID" value="NZ_FWWU01000009.1"/>
</dbReference>
<protein>
    <submittedName>
        <fullName evidence="1">Uncharacterized protein</fullName>
    </submittedName>
</protein>
<dbReference type="Proteomes" id="UP000192582">
    <property type="component" value="Unassembled WGS sequence"/>
</dbReference>
<accession>A0A1W1V4Q1</accession>
<name>A0A1W1V4Q1_9DEIO</name>
<dbReference type="EMBL" id="FWWU01000009">
    <property type="protein sequence ID" value="SMB88379.1"/>
    <property type="molecule type" value="Genomic_DNA"/>
</dbReference>
<dbReference type="OrthoDB" id="9796521at2"/>
<dbReference type="AlphaFoldDB" id="A0A1W1V4Q1"/>
<evidence type="ECO:0000313" key="2">
    <source>
        <dbReference type="Proteomes" id="UP000192582"/>
    </source>
</evidence>
<reference evidence="1 2" key="1">
    <citation type="submission" date="2017-04" db="EMBL/GenBank/DDBJ databases">
        <authorList>
            <person name="Afonso C.L."/>
            <person name="Miller P.J."/>
            <person name="Scott M.A."/>
            <person name="Spackman E."/>
            <person name="Goraichik I."/>
            <person name="Dimitrov K.M."/>
            <person name="Suarez D.L."/>
            <person name="Swayne D.E."/>
        </authorList>
    </citation>
    <scope>NUCLEOTIDE SEQUENCE [LARGE SCALE GENOMIC DNA]</scope>
    <source>
        <strain evidence="1 2">KR-140</strain>
    </source>
</reference>
<proteinExistence type="predicted"/>
<sequence length="103" mass="10438">MKTILAFVPLRTPGSAAARASFTEVPDAGITEERPGANAFVQGSGAGLALRTDGGLTPPVGTGVAELPAELPHDMPFGRTFTVRTPGGHRLGIYGAQPGGLLT</sequence>
<keyword evidence="2" id="KW-1185">Reference proteome</keyword>